<dbReference type="Proteomes" id="UP000078516">
    <property type="component" value="Unassembled WGS sequence"/>
</dbReference>
<sequence length="196" mass="22361">MTKKLYLMRHGETLFNQLKRIQGWSDSPLTEKGIAQAKIAGNYFSANQITLDHAYASTSERACDTLEQVTTLPYQRVKGLKEWNFGVFEGESESLNPPHAPGETSYGDFFVPFGGESSQELQERMVNTLTEIMERPDHQEVLAVSHGGSLYLFLQKWLSFPEVKKVQFSNCCILVFSYSDKEFQFLEAINHDFSEL</sequence>
<reference evidence="3 4" key="1">
    <citation type="submission" date="2016-04" db="EMBL/GenBank/DDBJ databases">
        <title>Draft genome of an Enterococcus thailandicus strain isolated from bovine feces.</title>
        <authorList>
            <person name="Beukers A.G."/>
            <person name="Zaheer R."/>
            <person name="Goji N."/>
            <person name="Cook S.R."/>
            <person name="Amoako K."/>
            <person name="Chaves A.V."/>
            <person name="Ward M.P."/>
            <person name="Mcallister T.A."/>
        </authorList>
    </citation>
    <scope>NUCLEOTIDE SEQUENCE [LARGE SCALE GENOMIC DNA]</scope>
    <source>
        <strain evidence="3 4">F0711D 46</strain>
    </source>
</reference>
<evidence type="ECO:0000313" key="3">
    <source>
        <dbReference type="EMBL" id="OAQ56362.1"/>
    </source>
</evidence>
<keyword evidence="4" id="KW-1185">Reference proteome</keyword>
<dbReference type="KEGG" id="eth:CK496_06240"/>
<proteinExistence type="predicted"/>
<dbReference type="Proteomes" id="UP000321361">
    <property type="component" value="Unassembled WGS sequence"/>
</dbReference>
<evidence type="ECO:0000256" key="1">
    <source>
        <dbReference type="PIRSR" id="PIRSR613078-2"/>
    </source>
</evidence>
<name>A0A179ET88_ENTTH</name>
<evidence type="ECO:0000313" key="5">
    <source>
        <dbReference type="Proteomes" id="UP000321361"/>
    </source>
</evidence>
<dbReference type="PROSITE" id="PS00175">
    <property type="entry name" value="PG_MUTASE"/>
    <property type="match status" value="1"/>
</dbReference>
<dbReference type="InterPro" id="IPR013078">
    <property type="entry name" value="His_Pase_superF_clade-1"/>
</dbReference>
<dbReference type="EMBL" id="LWMN01000010">
    <property type="protein sequence ID" value="OAQ56362.1"/>
    <property type="molecule type" value="Genomic_DNA"/>
</dbReference>
<dbReference type="EMBL" id="BJUG01000002">
    <property type="protein sequence ID" value="GEK36286.1"/>
    <property type="molecule type" value="Genomic_DNA"/>
</dbReference>
<dbReference type="OrthoDB" id="9782128at2"/>
<feature type="binding site" evidence="1">
    <location>
        <begin position="9"/>
        <end position="16"/>
    </location>
    <ligand>
        <name>substrate</name>
    </ligand>
</feature>
<dbReference type="GeneID" id="77487236"/>
<dbReference type="SMART" id="SM00855">
    <property type="entry name" value="PGAM"/>
    <property type="match status" value="1"/>
</dbReference>
<evidence type="ECO:0000313" key="4">
    <source>
        <dbReference type="Proteomes" id="UP000078516"/>
    </source>
</evidence>
<dbReference type="GO" id="GO:0016791">
    <property type="term" value="F:phosphatase activity"/>
    <property type="evidence" value="ECO:0007669"/>
    <property type="project" value="TreeGrafter"/>
</dbReference>
<gene>
    <name evidence="2" type="primary">pgm5</name>
    <name evidence="3" type="ORF">A6E74_02840</name>
    <name evidence="2" type="ORF">ETH01_05730</name>
</gene>
<evidence type="ECO:0000313" key="2">
    <source>
        <dbReference type="EMBL" id="GEK36286.1"/>
    </source>
</evidence>
<dbReference type="InterPro" id="IPR001345">
    <property type="entry name" value="PG/BPGM_mutase_AS"/>
</dbReference>
<dbReference type="GO" id="GO:0005737">
    <property type="term" value="C:cytoplasm"/>
    <property type="evidence" value="ECO:0007669"/>
    <property type="project" value="TreeGrafter"/>
</dbReference>
<dbReference type="InterPro" id="IPR029033">
    <property type="entry name" value="His_PPase_superfam"/>
</dbReference>
<comment type="caution">
    <text evidence="3">The sequence shown here is derived from an EMBL/GenBank/DDBJ whole genome shotgun (WGS) entry which is preliminary data.</text>
</comment>
<feature type="binding site" evidence="1">
    <location>
        <position position="61"/>
    </location>
    <ligand>
        <name>substrate</name>
    </ligand>
</feature>
<reference evidence="2 5" key="2">
    <citation type="submission" date="2019-07" db="EMBL/GenBank/DDBJ databases">
        <title>Whole genome shotgun sequence of Enterococcus thailandicus NBRC 101867.</title>
        <authorList>
            <person name="Hosoyama A."/>
            <person name="Uohara A."/>
            <person name="Ohji S."/>
            <person name="Ichikawa N."/>
        </authorList>
    </citation>
    <scope>NUCLEOTIDE SEQUENCE [LARGE SCALE GENOMIC DNA]</scope>
    <source>
        <strain evidence="2 5">NBRC 101867</strain>
    </source>
</reference>
<dbReference type="PANTHER" id="PTHR48100:SF5">
    <property type="entry name" value="HISTIDINE PHOSPHATASE FAMILY PROTEIN"/>
    <property type="match status" value="1"/>
</dbReference>
<accession>A0A179ET88</accession>
<dbReference type="CDD" id="cd07067">
    <property type="entry name" value="HP_PGM_like"/>
    <property type="match status" value="1"/>
</dbReference>
<dbReference type="RefSeq" id="WP_067481961.1">
    <property type="nucleotide sequence ID" value="NZ_BJUG01000002.1"/>
</dbReference>
<dbReference type="PANTHER" id="PTHR48100">
    <property type="entry name" value="BROAD-SPECIFICITY PHOSPHATASE YOR283W-RELATED"/>
    <property type="match status" value="1"/>
</dbReference>
<dbReference type="AlphaFoldDB" id="A0A179ET88"/>
<dbReference type="Gene3D" id="3.40.50.1240">
    <property type="entry name" value="Phosphoglycerate mutase-like"/>
    <property type="match status" value="1"/>
</dbReference>
<organism evidence="3 4">
    <name type="scientific">Enterococcus thailandicus</name>
    <dbReference type="NCBI Taxonomy" id="417368"/>
    <lineage>
        <taxon>Bacteria</taxon>
        <taxon>Bacillati</taxon>
        <taxon>Bacillota</taxon>
        <taxon>Bacilli</taxon>
        <taxon>Lactobacillales</taxon>
        <taxon>Enterococcaceae</taxon>
        <taxon>Enterococcus</taxon>
    </lineage>
</organism>
<dbReference type="SUPFAM" id="SSF53254">
    <property type="entry name" value="Phosphoglycerate mutase-like"/>
    <property type="match status" value="1"/>
</dbReference>
<protein>
    <submittedName>
        <fullName evidence="3">Phosphoglycerate mutase</fullName>
    </submittedName>
</protein>
<dbReference type="Pfam" id="PF00300">
    <property type="entry name" value="His_Phos_1"/>
    <property type="match status" value="1"/>
</dbReference>
<dbReference type="InterPro" id="IPR050275">
    <property type="entry name" value="PGM_Phosphatase"/>
</dbReference>